<gene>
    <name evidence="8" type="ORF">HJG54_20930</name>
</gene>
<feature type="transmembrane region" description="Helical" evidence="6">
    <location>
        <begin position="36"/>
        <end position="56"/>
    </location>
</feature>
<dbReference type="InterPro" id="IPR050638">
    <property type="entry name" value="AA-Vitamin_Transporters"/>
</dbReference>
<dbReference type="InterPro" id="IPR037185">
    <property type="entry name" value="EmrE-like"/>
</dbReference>
<dbReference type="InterPro" id="IPR000620">
    <property type="entry name" value="EamA_dom"/>
</dbReference>
<comment type="subcellular location">
    <subcellularLocation>
        <location evidence="1">Membrane</location>
        <topology evidence="1">Multi-pass membrane protein</topology>
    </subcellularLocation>
</comment>
<accession>A0AA96WGY7</accession>
<dbReference type="PANTHER" id="PTHR32322">
    <property type="entry name" value="INNER MEMBRANE TRANSPORTER"/>
    <property type="match status" value="1"/>
</dbReference>
<dbReference type="RefSeq" id="WP_316431166.1">
    <property type="nucleotide sequence ID" value="NZ_CP053586.1"/>
</dbReference>
<dbReference type="AlphaFoldDB" id="A0AA96WGY7"/>
<feature type="transmembrane region" description="Helical" evidence="6">
    <location>
        <begin position="264"/>
        <end position="280"/>
    </location>
</feature>
<feature type="domain" description="EamA" evidence="7">
    <location>
        <begin position="147"/>
        <end position="279"/>
    </location>
</feature>
<dbReference type="EMBL" id="CP053586">
    <property type="protein sequence ID" value="WNZ25069.1"/>
    <property type="molecule type" value="Genomic_DNA"/>
</dbReference>
<name>A0AA96WGY7_9CYAN</name>
<feature type="transmembrane region" description="Helical" evidence="6">
    <location>
        <begin position="209"/>
        <end position="227"/>
    </location>
</feature>
<feature type="transmembrane region" description="Helical" evidence="6">
    <location>
        <begin position="147"/>
        <end position="166"/>
    </location>
</feature>
<keyword evidence="3 6" id="KW-0812">Transmembrane</keyword>
<dbReference type="GO" id="GO:0016020">
    <property type="term" value="C:membrane"/>
    <property type="evidence" value="ECO:0007669"/>
    <property type="project" value="UniProtKB-SubCell"/>
</dbReference>
<keyword evidence="5 6" id="KW-0472">Membrane</keyword>
<dbReference type="Gene3D" id="1.10.3730.20">
    <property type="match status" value="1"/>
</dbReference>
<comment type="similarity">
    <text evidence="2">Belongs to the EamA transporter family.</text>
</comment>
<evidence type="ECO:0000259" key="7">
    <source>
        <dbReference type="Pfam" id="PF00892"/>
    </source>
</evidence>
<dbReference type="PANTHER" id="PTHR32322:SF2">
    <property type="entry name" value="EAMA DOMAIN-CONTAINING PROTEIN"/>
    <property type="match status" value="1"/>
</dbReference>
<feature type="transmembrane region" description="Helical" evidence="6">
    <location>
        <begin position="94"/>
        <end position="114"/>
    </location>
</feature>
<evidence type="ECO:0000256" key="3">
    <source>
        <dbReference type="ARBA" id="ARBA00022692"/>
    </source>
</evidence>
<reference evidence="8" key="1">
    <citation type="submission" date="2020-05" db="EMBL/GenBank/DDBJ databases">
        <authorList>
            <person name="Zhu T."/>
            <person name="Keshari N."/>
            <person name="Lu X."/>
        </authorList>
    </citation>
    <scope>NUCLEOTIDE SEQUENCE</scope>
    <source>
        <strain evidence="8">NK1-12</strain>
    </source>
</reference>
<evidence type="ECO:0000256" key="1">
    <source>
        <dbReference type="ARBA" id="ARBA00004141"/>
    </source>
</evidence>
<protein>
    <submittedName>
        <fullName evidence="8">DMT family transporter</fullName>
    </submittedName>
</protein>
<evidence type="ECO:0000313" key="8">
    <source>
        <dbReference type="EMBL" id="WNZ25069.1"/>
    </source>
</evidence>
<dbReference type="SUPFAM" id="SSF103481">
    <property type="entry name" value="Multidrug resistance efflux transporter EmrE"/>
    <property type="match status" value="2"/>
</dbReference>
<feature type="transmembrane region" description="Helical" evidence="6">
    <location>
        <begin position="121"/>
        <end position="141"/>
    </location>
</feature>
<feature type="transmembrane region" description="Helical" evidence="6">
    <location>
        <begin position="68"/>
        <end position="88"/>
    </location>
</feature>
<organism evidence="8">
    <name type="scientific">Leptolyngbya sp. NK1-12</name>
    <dbReference type="NCBI Taxonomy" id="2547451"/>
    <lineage>
        <taxon>Bacteria</taxon>
        <taxon>Bacillati</taxon>
        <taxon>Cyanobacteriota</taxon>
        <taxon>Cyanophyceae</taxon>
        <taxon>Leptolyngbyales</taxon>
        <taxon>Leptolyngbyaceae</taxon>
        <taxon>Leptolyngbya group</taxon>
        <taxon>Leptolyngbya</taxon>
    </lineage>
</organism>
<evidence type="ECO:0000256" key="2">
    <source>
        <dbReference type="ARBA" id="ARBA00007362"/>
    </source>
</evidence>
<dbReference type="Pfam" id="PF00892">
    <property type="entry name" value="EamA"/>
    <property type="match status" value="2"/>
</dbReference>
<feature type="domain" description="EamA" evidence="7">
    <location>
        <begin position="11"/>
        <end position="137"/>
    </location>
</feature>
<evidence type="ECO:0000256" key="6">
    <source>
        <dbReference type="SAM" id="Phobius"/>
    </source>
</evidence>
<feature type="transmembrane region" description="Helical" evidence="6">
    <location>
        <begin position="173"/>
        <end position="197"/>
    </location>
</feature>
<keyword evidence="4 6" id="KW-1133">Transmembrane helix</keyword>
<feature type="transmembrane region" description="Helical" evidence="6">
    <location>
        <begin position="239"/>
        <end position="258"/>
    </location>
</feature>
<sequence length="299" mass="31640">MKAPATRLSDVLLTALAPISWGTTYAVTTEFLPPNHPLLVAALRSLPIGLLLIAGLRKLPQGIWWWRILLLGSLNIGIFQALLFVAAYRLPGGVAATAGAIQPLLVVVFSWLILSERPARIAIIAAMMGFVGVGLLVLGPGARLDTIGLMAALAGAVTMGLGTVLAKRWRPPVPLIVFTAWQLTVGGLLLLPIALIVEGPITELSRTNLWGFIYLGLIGTGLAYALWFRGICRLSPSAVSALGLMSPVVATLIGYVFLQQTLTPIQLLGAVIVLGSVLLGQQPRLPEPHLPLLNSQSKG</sequence>
<proteinExistence type="inferred from homology"/>
<evidence type="ECO:0000256" key="4">
    <source>
        <dbReference type="ARBA" id="ARBA00022989"/>
    </source>
</evidence>
<evidence type="ECO:0000256" key="5">
    <source>
        <dbReference type="ARBA" id="ARBA00023136"/>
    </source>
</evidence>